<dbReference type="Gene3D" id="3.40.630.30">
    <property type="match status" value="1"/>
</dbReference>
<keyword evidence="2" id="KW-1185">Reference proteome</keyword>
<name>A0AAD1XYT7_EUPCR</name>
<sequence>MEDIKYTKIDASTPSKLDYVDLIHDFMANPKFQETSTVHLEGLKDVITLTLEQKNYGFFFVAQDSHDQIQGVLMASYEFTDWRNGVFFWVQFLEAESEDIFQALLATFKDEADKVEDCKGIRSIYQNKCSDHWEKIDKALELDKSPYCLYHIDVE</sequence>
<evidence type="ECO:0000313" key="2">
    <source>
        <dbReference type="Proteomes" id="UP001295684"/>
    </source>
</evidence>
<accession>A0AAD1XYT7</accession>
<comment type="caution">
    <text evidence="1">The sequence shown here is derived from an EMBL/GenBank/DDBJ whole genome shotgun (WGS) entry which is preliminary data.</text>
</comment>
<protein>
    <submittedName>
        <fullName evidence="1">Uncharacterized protein</fullName>
    </submittedName>
</protein>
<dbReference type="AlphaFoldDB" id="A0AAD1XYT7"/>
<proteinExistence type="predicted"/>
<dbReference type="EMBL" id="CAMPGE010024273">
    <property type="protein sequence ID" value="CAI2382123.1"/>
    <property type="molecule type" value="Genomic_DNA"/>
</dbReference>
<reference evidence="1" key="1">
    <citation type="submission" date="2023-07" db="EMBL/GenBank/DDBJ databases">
        <authorList>
            <consortium name="AG Swart"/>
            <person name="Singh M."/>
            <person name="Singh A."/>
            <person name="Seah K."/>
            <person name="Emmerich C."/>
        </authorList>
    </citation>
    <scope>NUCLEOTIDE SEQUENCE</scope>
    <source>
        <strain evidence="1">DP1</strain>
    </source>
</reference>
<dbReference type="Proteomes" id="UP001295684">
    <property type="component" value="Unassembled WGS sequence"/>
</dbReference>
<gene>
    <name evidence="1" type="ORF">ECRASSUSDP1_LOCUS23591</name>
</gene>
<organism evidence="1 2">
    <name type="scientific">Euplotes crassus</name>
    <dbReference type="NCBI Taxonomy" id="5936"/>
    <lineage>
        <taxon>Eukaryota</taxon>
        <taxon>Sar</taxon>
        <taxon>Alveolata</taxon>
        <taxon>Ciliophora</taxon>
        <taxon>Intramacronucleata</taxon>
        <taxon>Spirotrichea</taxon>
        <taxon>Hypotrichia</taxon>
        <taxon>Euplotida</taxon>
        <taxon>Euplotidae</taxon>
        <taxon>Moneuplotes</taxon>
    </lineage>
</organism>
<evidence type="ECO:0000313" key="1">
    <source>
        <dbReference type="EMBL" id="CAI2382123.1"/>
    </source>
</evidence>